<gene>
    <name evidence="2" type="ORF">EI981_05405</name>
</gene>
<dbReference type="RefSeq" id="WP_126996115.1">
    <property type="nucleotide sequence ID" value="NZ_CP034346.1"/>
</dbReference>
<dbReference type="InterPro" id="IPR046720">
    <property type="entry name" value="DUF6612"/>
</dbReference>
<dbReference type="Pfam" id="PF20316">
    <property type="entry name" value="DUF6612"/>
    <property type="match status" value="1"/>
</dbReference>
<dbReference type="KEGG" id="plut:EI981_05405"/>
<reference evidence="3" key="1">
    <citation type="submission" date="2018-12" db="EMBL/GenBank/DDBJ databases">
        <title>Complete genome sequence of Paenibacillus sp. MBLB1234.</title>
        <authorList>
            <person name="Nam Y.-D."/>
            <person name="Kang J."/>
            <person name="Chung W.-H."/>
            <person name="Park Y.S."/>
        </authorList>
    </citation>
    <scope>NUCLEOTIDE SEQUENCE [LARGE SCALE GENOMIC DNA]</scope>
    <source>
        <strain evidence="3">MBLB1234</strain>
    </source>
</reference>
<protein>
    <recommendedName>
        <fullName evidence="4">LppX_LprAFG lipoprotein</fullName>
    </recommendedName>
</protein>
<feature type="compositionally biased region" description="Basic and acidic residues" evidence="1">
    <location>
        <begin position="54"/>
        <end position="69"/>
    </location>
</feature>
<dbReference type="EMBL" id="CP034346">
    <property type="protein sequence ID" value="AZS13941.1"/>
    <property type="molecule type" value="Genomic_DNA"/>
</dbReference>
<organism evidence="2 3">
    <name type="scientific">Paenibacillus lutimineralis</name>
    <dbReference type="NCBI Taxonomy" id="2707005"/>
    <lineage>
        <taxon>Bacteria</taxon>
        <taxon>Bacillati</taxon>
        <taxon>Bacillota</taxon>
        <taxon>Bacilli</taxon>
        <taxon>Bacillales</taxon>
        <taxon>Paenibacillaceae</taxon>
        <taxon>Paenibacillus</taxon>
    </lineage>
</organism>
<evidence type="ECO:0000313" key="2">
    <source>
        <dbReference type="EMBL" id="AZS13941.1"/>
    </source>
</evidence>
<feature type="region of interest" description="Disordered" evidence="1">
    <location>
        <begin position="28"/>
        <end position="76"/>
    </location>
</feature>
<dbReference type="PROSITE" id="PS51257">
    <property type="entry name" value="PROKAR_LIPOPROTEIN"/>
    <property type="match status" value="1"/>
</dbReference>
<evidence type="ECO:0000313" key="3">
    <source>
        <dbReference type="Proteomes" id="UP000270678"/>
    </source>
</evidence>
<name>A0A3S9UUL8_9BACL</name>
<accession>A0A3S9UUL8</accession>
<dbReference type="Proteomes" id="UP000270678">
    <property type="component" value="Chromosome"/>
</dbReference>
<dbReference type="Gene3D" id="2.50.20.20">
    <property type="match status" value="1"/>
</dbReference>
<dbReference type="OrthoDB" id="1957331at2"/>
<keyword evidence="3" id="KW-1185">Reference proteome</keyword>
<proteinExistence type="predicted"/>
<dbReference type="AlphaFoldDB" id="A0A3S9UUL8"/>
<sequence>MNRGLRILGTVILAISLSGCGWLGGDKEQAGDENNAVNHQTSENEQNEENGPENEERNASDDRKEDKETTAAVSGVPTVDEIFQRASEAAGALSSYSSTSILRMNMTGTFDGQSEEQAYEVRTTMDLIREPLQLFQSMRISMDGGTQDLKQYVTEEGVYSHVDGMWIKHSEDTSSELISAMKEALIDKQLEQYRLFAKDMKVSVQDKAYELHADFSGEILDNFRSALIQQMANGNRDISDMLNKMEIQNVKLSYVVDKNTYLPTKLSMVLSVGMDVDGQGFSMGLMLDSTFSKFGEIKPIHLPQEAIDTAYLE</sequence>
<evidence type="ECO:0008006" key="4">
    <source>
        <dbReference type="Google" id="ProtNLM"/>
    </source>
</evidence>
<evidence type="ECO:0000256" key="1">
    <source>
        <dbReference type="SAM" id="MobiDB-lite"/>
    </source>
</evidence>